<proteinExistence type="predicted"/>
<protein>
    <submittedName>
        <fullName evidence="2">Uncharacterized protein</fullName>
    </submittedName>
</protein>
<name>A0A6J5V4I7_PRUAR</name>
<sequence length="119" mass="13449">MGWFESDKVVVTTTKSGGLRDYAKTMTHFAEELSLIRKDVATLVATVARMNESLSKVYDRGQVDPGNTKRQKIRTDKQDGTRNDQGDNVKGFTNLDKTFAPSIEVIREKKHAKQPYNEV</sequence>
<evidence type="ECO:0000313" key="2">
    <source>
        <dbReference type="EMBL" id="CAB4283143.1"/>
    </source>
</evidence>
<accession>A0A6J5V4I7</accession>
<feature type="compositionally biased region" description="Basic and acidic residues" evidence="1">
    <location>
        <begin position="73"/>
        <end position="87"/>
    </location>
</feature>
<reference evidence="2 3" key="1">
    <citation type="submission" date="2020-05" db="EMBL/GenBank/DDBJ databases">
        <authorList>
            <person name="Campoy J."/>
            <person name="Schneeberger K."/>
            <person name="Spophaly S."/>
        </authorList>
    </citation>
    <scope>NUCLEOTIDE SEQUENCE [LARGE SCALE GENOMIC DNA]</scope>
    <source>
        <strain evidence="2">PruArmRojPasFocal</strain>
    </source>
</reference>
<evidence type="ECO:0000256" key="1">
    <source>
        <dbReference type="SAM" id="MobiDB-lite"/>
    </source>
</evidence>
<dbReference type="Proteomes" id="UP000507222">
    <property type="component" value="Unassembled WGS sequence"/>
</dbReference>
<dbReference type="EMBL" id="CAEKDK010000006">
    <property type="protein sequence ID" value="CAB4283143.1"/>
    <property type="molecule type" value="Genomic_DNA"/>
</dbReference>
<evidence type="ECO:0000313" key="3">
    <source>
        <dbReference type="Proteomes" id="UP000507222"/>
    </source>
</evidence>
<organism evidence="2 3">
    <name type="scientific">Prunus armeniaca</name>
    <name type="common">Apricot</name>
    <name type="synonym">Armeniaca vulgaris</name>
    <dbReference type="NCBI Taxonomy" id="36596"/>
    <lineage>
        <taxon>Eukaryota</taxon>
        <taxon>Viridiplantae</taxon>
        <taxon>Streptophyta</taxon>
        <taxon>Embryophyta</taxon>
        <taxon>Tracheophyta</taxon>
        <taxon>Spermatophyta</taxon>
        <taxon>Magnoliopsida</taxon>
        <taxon>eudicotyledons</taxon>
        <taxon>Gunneridae</taxon>
        <taxon>Pentapetalae</taxon>
        <taxon>rosids</taxon>
        <taxon>fabids</taxon>
        <taxon>Rosales</taxon>
        <taxon>Rosaceae</taxon>
        <taxon>Amygdaloideae</taxon>
        <taxon>Amygdaleae</taxon>
        <taxon>Prunus</taxon>
    </lineage>
</organism>
<gene>
    <name evidence="2" type="ORF">CURHAP_LOCUS37208</name>
</gene>
<feature type="region of interest" description="Disordered" evidence="1">
    <location>
        <begin position="58"/>
        <end position="94"/>
    </location>
</feature>
<dbReference type="AlphaFoldDB" id="A0A6J5V4I7"/>